<comment type="caution">
    <text evidence="2">The sequence shown here is derived from an EMBL/GenBank/DDBJ whole genome shotgun (WGS) entry which is preliminary data.</text>
</comment>
<reference evidence="2 3" key="1">
    <citation type="submission" date="2019-08" db="EMBL/GenBank/DDBJ databases">
        <title>Agrococcus lahaulensis sp. nov., isolated from a cold desert of the Indian Himalayas.</title>
        <authorList>
            <person name="Qu J.H."/>
        </authorList>
    </citation>
    <scope>NUCLEOTIDE SEQUENCE [LARGE SCALE GENOMIC DNA]</scope>
    <source>
        <strain evidence="2 3">NS18</strain>
    </source>
</reference>
<name>A0A5M8Q639_9MICO</name>
<feature type="transmembrane region" description="Helical" evidence="1">
    <location>
        <begin position="58"/>
        <end position="77"/>
    </location>
</feature>
<protein>
    <submittedName>
        <fullName evidence="2">DUF4307 domain-containing protein</fullName>
    </submittedName>
</protein>
<keyword evidence="3" id="KW-1185">Reference proteome</keyword>
<dbReference type="AlphaFoldDB" id="A0A5M8Q639"/>
<organism evidence="2 3">
    <name type="scientific">Agrococcus sediminis</name>
    <dbReference type="NCBI Taxonomy" id="2599924"/>
    <lineage>
        <taxon>Bacteria</taxon>
        <taxon>Bacillati</taxon>
        <taxon>Actinomycetota</taxon>
        <taxon>Actinomycetes</taxon>
        <taxon>Micrococcales</taxon>
        <taxon>Microbacteriaceae</taxon>
        <taxon>Agrococcus</taxon>
    </lineage>
</organism>
<dbReference type="OrthoDB" id="4793644at2"/>
<proteinExistence type="predicted"/>
<accession>A0A5M8Q639</accession>
<gene>
    <name evidence="2" type="ORF">FQ330_12570</name>
</gene>
<keyword evidence="1" id="KW-0812">Transmembrane</keyword>
<dbReference type="Proteomes" id="UP000323221">
    <property type="component" value="Unassembled WGS sequence"/>
</dbReference>
<evidence type="ECO:0000256" key="1">
    <source>
        <dbReference type="SAM" id="Phobius"/>
    </source>
</evidence>
<dbReference type="InterPro" id="IPR025443">
    <property type="entry name" value="DUF4307"/>
</dbReference>
<sequence>MHREQPSHGLSPRSAARAAPSGATVGWMDAPILPRQARMTDLEARYGRTRSWSRRERILGIAAGVAVLVVATLWVWWVGTDPSRTSLQTRDIGFSIVDDTTVEVIFEVSVDAGTEVSCAVQALNPAYGVVGWLELDLPPAEGFTSTHRVEVRTSEPATTGLVSECWLS</sequence>
<evidence type="ECO:0000313" key="2">
    <source>
        <dbReference type="EMBL" id="KAA6430551.1"/>
    </source>
</evidence>
<evidence type="ECO:0000313" key="3">
    <source>
        <dbReference type="Proteomes" id="UP000323221"/>
    </source>
</evidence>
<keyword evidence="1" id="KW-1133">Transmembrane helix</keyword>
<dbReference type="EMBL" id="VOIR01000018">
    <property type="protein sequence ID" value="KAA6430551.1"/>
    <property type="molecule type" value="Genomic_DNA"/>
</dbReference>
<keyword evidence="1" id="KW-0472">Membrane</keyword>
<dbReference type="Pfam" id="PF14155">
    <property type="entry name" value="DUF4307"/>
    <property type="match status" value="1"/>
</dbReference>